<evidence type="ECO:0000256" key="10">
    <source>
        <dbReference type="ARBA" id="ARBA00023136"/>
    </source>
</evidence>
<evidence type="ECO:0000256" key="4">
    <source>
        <dbReference type="ARBA" id="ARBA00013122"/>
    </source>
</evidence>
<dbReference type="Proteomes" id="UP000279307">
    <property type="component" value="Chromosome 12"/>
</dbReference>
<feature type="transmembrane region" description="Helical" evidence="14">
    <location>
        <begin position="54"/>
        <end position="74"/>
    </location>
</feature>
<gene>
    <name evidence="15" type="ORF">DMN91_011918</name>
</gene>
<comment type="caution">
    <text evidence="15">The sequence shown here is derived from an EMBL/GenBank/DDBJ whole genome shotgun (WGS) entry which is preliminary data.</text>
</comment>
<dbReference type="Pfam" id="PF04387">
    <property type="entry name" value="PTPLA"/>
    <property type="match status" value="1"/>
</dbReference>
<keyword evidence="5 14" id="KW-0444">Lipid biosynthesis</keyword>
<evidence type="ECO:0000256" key="12">
    <source>
        <dbReference type="ARBA" id="ARBA00023239"/>
    </source>
</evidence>
<dbReference type="GO" id="GO:0042761">
    <property type="term" value="P:very long-chain fatty acid biosynthetic process"/>
    <property type="evidence" value="ECO:0007669"/>
    <property type="project" value="TreeGrafter"/>
</dbReference>
<dbReference type="PANTHER" id="PTHR11035">
    <property type="entry name" value="VERY-LONG-CHAIN (3R)-3-HYDROXYACYL-COA DEHYDRATASE"/>
    <property type="match status" value="1"/>
</dbReference>
<dbReference type="GO" id="GO:0030497">
    <property type="term" value="P:fatty acid elongation"/>
    <property type="evidence" value="ECO:0007669"/>
    <property type="project" value="TreeGrafter"/>
</dbReference>
<keyword evidence="8 14" id="KW-1133">Transmembrane helix</keyword>
<evidence type="ECO:0000256" key="6">
    <source>
        <dbReference type="ARBA" id="ARBA00022692"/>
    </source>
</evidence>
<evidence type="ECO:0000256" key="2">
    <source>
        <dbReference type="ARBA" id="ARBA00005194"/>
    </source>
</evidence>
<comment type="pathway">
    <text evidence="2 14">Lipid metabolism; fatty acid biosynthesis.</text>
</comment>
<organism evidence="15 16">
    <name type="scientific">Ooceraea biroi</name>
    <name type="common">Clonal raider ant</name>
    <name type="synonym">Cerapachys biroi</name>
    <dbReference type="NCBI Taxonomy" id="2015173"/>
    <lineage>
        <taxon>Eukaryota</taxon>
        <taxon>Metazoa</taxon>
        <taxon>Ecdysozoa</taxon>
        <taxon>Arthropoda</taxon>
        <taxon>Hexapoda</taxon>
        <taxon>Insecta</taxon>
        <taxon>Pterygota</taxon>
        <taxon>Neoptera</taxon>
        <taxon>Endopterygota</taxon>
        <taxon>Hymenoptera</taxon>
        <taxon>Apocrita</taxon>
        <taxon>Aculeata</taxon>
        <taxon>Formicoidea</taxon>
        <taxon>Formicidae</taxon>
        <taxon>Dorylinae</taxon>
        <taxon>Ooceraea</taxon>
    </lineage>
</organism>
<comment type="similarity">
    <text evidence="3 14">Belongs to the very long-chain fatty acids dehydratase HACD family.</text>
</comment>
<feature type="transmembrane region" description="Helical" evidence="14">
    <location>
        <begin position="126"/>
        <end position="144"/>
    </location>
</feature>
<feature type="transmembrane region" description="Helical" evidence="14">
    <location>
        <begin position="151"/>
        <end position="171"/>
    </location>
</feature>
<dbReference type="GO" id="GO:0030148">
    <property type="term" value="P:sphingolipid biosynthetic process"/>
    <property type="evidence" value="ECO:0007669"/>
    <property type="project" value="TreeGrafter"/>
</dbReference>
<keyword evidence="14" id="KW-0256">Endoplasmic reticulum</keyword>
<keyword evidence="9 14" id="KW-0443">Lipid metabolism</keyword>
<dbReference type="GO" id="GO:0005789">
    <property type="term" value="C:endoplasmic reticulum membrane"/>
    <property type="evidence" value="ECO:0007669"/>
    <property type="project" value="UniProtKB-SubCell"/>
</dbReference>
<evidence type="ECO:0000256" key="13">
    <source>
        <dbReference type="ARBA" id="ARBA00036671"/>
    </source>
</evidence>
<keyword evidence="12 14" id="KW-0456">Lyase</keyword>
<feature type="transmembrane region" description="Helical" evidence="14">
    <location>
        <begin position="191"/>
        <end position="211"/>
    </location>
</feature>
<keyword evidence="6 14" id="KW-0812">Transmembrane</keyword>
<dbReference type="AlphaFoldDB" id="A0A3L8D8B0"/>
<evidence type="ECO:0000256" key="7">
    <source>
        <dbReference type="ARBA" id="ARBA00022832"/>
    </source>
</evidence>
<dbReference type="EC" id="4.2.1.134" evidence="4 14"/>
<accession>A0A3L8D8B0</accession>
<name>A0A3L8D8B0_OOCBI</name>
<evidence type="ECO:0000256" key="9">
    <source>
        <dbReference type="ARBA" id="ARBA00023098"/>
    </source>
</evidence>
<dbReference type="PANTHER" id="PTHR11035:SF3">
    <property type="entry name" value="VERY-LONG-CHAIN (3R)-3-HYDROXYACYL-COA DEHYDRATASE"/>
    <property type="match status" value="1"/>
</dbReference>
<comment type="function">
    <text evidence="14">Catalyzes the third of the four reactions of the long-chain fatty acids elongation cycle. This endoplasmic reticulum-bound enzymatic process, allows the addition of two carbons to the chain of long- and very long-chain fatty acids/VLCFAs per cycle. This enzyme catalyzes the dehydration of the 3-hydroxyacyl-CoA intermediate into trans-2,3-enoyl-CoA, within each cycle of fatty acid elongation. Thereby, it participates to the production of VLCFAs of different chain lengths that are involved in multiple biological processes as precursors of membrane lipids and lipid mediators.</text>
</comment>
<evidence type="ECO:0000256" key="11">
    <source>
        <dbReference type="ARBA" id="ARBA00023160"/>
    </source>
</evidence>
<feature type="transmembrane region" description="Helical" evidence="14">
    <location>
        <begin position="86"/>
        <end position="106"/>
    </location>
</feature>
<evidence type="ECO:0000256" key="8">
    <source>
        <dbReference type="ARBA" id="ARBA00022989"/>
    </source>
</evidence>
<dbReference type="InterPro" id="IPR007482">
    <property type="entry name" value="Tyr_Pase-like_PTPLA"/>
</dbReference>
<keyword evidence="11 14" id="KW-0275">Fatty acid biosynthesis</keyword>
<evidence type="ECO:0000256" key="14">
    <source>
        <dbReference type="RuleBase" id="RU363109"/>
    </source>
</evidence>
<evidence type="ECO:0000313" key="15">
    <source>
        <dbReference type="EMBL" id="RLU16158.1"/>
    </source>
</evidence>
<feature type="transmembrane region" description="Helical" evidence="14">
    <location>
        <begin position="20"/>
        <end position="39"/>
    </location>
</feature>
<dbReference type="EMBL" id="QOIP01000012">
    <property type="protein sequence ID" value="RLU16158.1"/>
    <property type="molecule type" value="Genomic_DNA"/>
</dbReference>
<protein>
    <recommendedName>
        <fullName evidence="4 14">Very-long-chain (3R)-3-hydroxyacyl-CoA dehydratase</fullName>
        <ecNumber evidence="4 14">4.2.1.134</ecNumber>
    </recommendedName>
</protein>
<proteinExistence type="inferred from homology"/>
<evidence type="ECO:0000313" key="16">
    <source>
        <dbReference type="Proteomes" id="UP000279307"/>
    </source>
</evidence>
<evidence type="ECO:0000256" key="3">
    <source>
        <dbReference type="ARBA" id="ARBA00007811"/>
    </source>
</evidence>
<comment type="subcellular location">
    <subcellularLocation>
        <location evidence="14">Endoplasmic reticulum membrane</location>
        <topology evidence="14">Multi-pass membrane protein</topology>
    </subcellularLocation>
    <subcellularLocation>
        <location evidence="1">Membrane</location>
        <topology evidence="1">Multi-pass membrane protein</topology>
    </subcellularLocation>
</comment>
<dbReference type="OrthoDB" id="46988at2759"/>
<evidence type="ECO:0000256" key="1">
    <source>
        <dbReference type="ARBA" id="ARBA00004141"/>
    </source>
</evidence>
<sequence length="232" mass="26099">MAGTKSKKRGAFAKLYLASYNLAQTVGWSYILCQIMQYYTKPSVGETLWGKTEFLLMIFQNAAVLEIVHAAMGLVPSNVAITTFQVFSRVMVVVGIILATPPTYAAASVGLPLALLAWSVTEIIRYFYYFVNLIGLVPHMLTWLRYSTFIILYPIGITGELLCFYAATKYASANPDSWSYALPNAWNFTFSYLYLLVGIMLLYIPLFPLLYSHMLAQRRKMLSPSSATKKSR</sequence>
<dbReference type="GO" id="GO:0102158">
    <property type="term" value="F:very-long-chain (3R)-3-hydroxyacyl-CoA dehydratase activity"/>
    <property type="evidence" value="ECO:0007669"/>
    <property type="project" value="UniProtKB-EC"/>
</dbReference>
<keyword evidence="7 14" id="KW-0276">Fatty acid metabolism</keyword>
<evidence type="ECO:0000256" key="5">
    <source>
        <dbReference type="ARBA" id="ARBA00022516"/>
    </source>
</evidence>
<dbReference type="UniPathway" id="UPA00094"/>
<keyword evidence="10 14" id="KW-0472">Membrane</keyword>
<comment type="catalytic activity">
    <reaction evidence="13 14">
        <text>a very-long-chain (3R)-3-hydroxyacyl-CoA = a very-long-chain (2E)-enoyl-CoA + H2O</text>
        <dbReference type="Rhea" id="RHEA:45812"/>
        <dbReference type="ChEBI" id="CHEBI:15377"/>
        <dbReference type="ChEBI" id="CHEBI:83728"/>
        <dbReference type="ChEBI" id="CHEBI:85440"/>
        <dbReference type="EC" id="4.2.1.134"/>
    </reaction>
</comment>
<reference evidence="15 16" key="1">
    <citation type="journal article" date="2018" name="Genome Res.">
        <title>The genomic architecture and molecular evolution of ant odorant receptors.</title>
        <authorList>
            <person name="McKenzie S.K."/>
            <person name="Kronauer D.J.C."/>
        </authorList>
    </citation>
    <scope>NUCLEOTIDE SEQUENCE [LARGE SCALE GENOMIC DNA]</scope>
    <source>
        <strain evidence="15">Clonal line C1</strain>
    </source>
</reference>